<feature type="region of interest" description="Disordered" evidence="11">
    <location>
        <begin position="193"/>
        <end position="239"/>
    </location>
</feature>
<evidence type="ECO:0000256" key="5">
    <source>
        <dbReference type="ARBA" id="ARBA00023125"/>
    </source>
</evidence>
<dbReference type="AlphaFoldDB" id="A0ABD1JSP1"/>
<comment type="caution">
    <text evidence="13">The sequence shown here is derived from an EMBL/GenBank/DDBJ whole genome shotgun (WGS) entry which is preliminary data.</text>
</comment>
<keyword evidence="3" id="KW-0217">Developmental protein</keyword>
<evidence type="ECO:0000256" key="9">
    <source>
        <dbReference type="PROSITE-ProRule" id="PRU00108"/>
    </source>
</evidence>
<keyword evidence="14" id="KW-1185">Reference proteome</keyword>
<dbReference type="Proteomes" id="UP001591681">
    <property type="component" value="Unassembled WGS sequence"/>
</dbReference>
<dbReference type="PROSITE" id="PS00027">
    <property type="entry name" value="HOMEOBOX_1"/>
    <property type="match status" value="1"/>
</dbReference>
<evidence type="ECO:0000256" key="7">
    <source>
        <dbReference type="ARBA" id="ARBA00023163"/>
    </source>
</evidence>
<name>A0ABD1JSP1_9TELE</name>
<dbReference type="GO" id="GO:0003677">
    <property type="term" value="F:DNA binding"/>
    <property type="evidence" value="ECO:0007669"/>
    <property type="project" value="UniProtKB-UniRule"/>
</dbReference>
<keyword evidence="8 9" id="KW-0539">Nucleus</keyword>
<dbReference type="InterPro" id="IPR001356">
    <property type="entry name" value="HD"/>
</dbReference>
<dbReference type="Pfam" id="PF00046">
    <property type="entry name" value="Homeodomain"/>
    <property type="match status" value="1"/>
</dbReference>
<dbReference type="PANTHER" id="PTHR47421:SF1">
    <property type="entry name" value="GS HOMEOBOX 2"/>
    <property type="match status" value="1"/>
</dbReference>
<evidence type="ECO:0000256" key="3">
    <source>
        <dbReference type="ARBA" id="ARBA00022473"/>
    </source>
</evidence>
<dbReference type="Gene3D" id="1.10.10.60">
    <property type="entry name" value="Homeodomain-like"/>
    <property type="match status" value="1"/>
</dbReference>
<dbReference type="SMART" id="SM00389">
    <property type="entry name" value="HOX"/>
    <property type="match status" value="1"/>
</dbReference>
<organism evidence="13 14">
    <name type="scientific">Coilia grayii</name>
    <name type="common">Gray's grenadier anchovy</name>
    <dbReference type="NCBI Taxonomy" id="363190"/>
    <lineage>
        <taxon>Eukaryota</taxon>
        <taxon>Metazoa</taxon>
        <taxon>Chordata</taxon>
        <taxon>Craniata</taxon>
        <taxon>Vertebrata</taxon>
        <taxon>Euteleostomi</taxon>
        <taxon>Actinopterygii</taxon>
        <taxon>Neopterygii</taxon>
        <taxon>Teleostei</taxon>
        <taxon>Clupei</taxon>
        <taxon>Clupeiformes</taxon>
        <taxon>Clupeoidei</taxon>
        <taxon>Engraulidae</taxon>
        <taxon>Coilinae</taxon>
        <taxon>Coilia</taxon>
    </lineage>
</organism>
<evidence type="ECO:0000256" key="1">
    <source>
        <dbReference type="ARBA" id="ARBA00004123"/>
    </source>
</evidence>
<dbReference type="PANTHER" id="PTHR47421">
    <property type="entry name" value="GS HOMEOBOX 2"/>
    <property type="match status" value="1"/>
</dbReference>
<evidence type="ECO:0000256" key="6">
    <source>
        <dbReference type="ARBA" id="ARBA00023155"/>
    </source>
</evidence>
<keyword evidence="4" id="KW-0805">Transcription regulation</keyword>
<dbReference type="InterPro" id="IPR042191">
    <property type="entry name" value="GSH1/2"/>
</dbReference>
<accession>A0ABD1JSP1</accession>
<comment type="subcellular location">
    <subcellularLocation>
        <location evidence="1 9 10">Nucleus</location>
    </subcellularLocation>
</comment>
<evidence type="ECO:0000256" key="11">
    <source>
        <dbReference type="SAM" id="MobiDB-lite"/>
    </source>
</evidence>
<protein>
    <recommendedName>
        <fullName evidence="12">Homeobox domain-containing protein</fullName>
    </recommendedName>
</protein>
<keyword evidence="7" id="KW-0804">Transcription</keyword>
<dbReference type="GO" id="GO:0005634">
    <property type="term" value="C:nucleus"/>
    <property type="evidence" value="ECO:0007669"/>
    <property type="project" value="UniProtKB-SubCell"/>
</dbReference>
<evidence type="ECO:0000256" key="2">
    <source>
        <dbReference type="ARBA" id="ARBA00009107"/>
    </source>
</evidence>
<keyword evidence="6 9" id="KW-0371">Homeobox</keyword>
<keyword evidence="5 9" id="KW-0238">DNA-binding</keyword>
<dbReference type="PROSITE" id="PS50071">
    <property type="entry name" value="HOMEOBOX_2"/>
    <property type="match status" value="1"/>
</dbReference>
<dbReference type="FunFam" id="1.10.10.60:FF:000147">
    <property type="entry name" value="GS homeobox 2"/>
    <property type="match status" value="1"/>
</dbReference>
<comment type="similarity">
    <text evidence="2">Belongs to the Antp homeobox family.</text>
</comment>
<feature type="DNA-binding region" description="Homeobox" evidence="9">
    <location>
        <begin position="137"/>
        <end position="196"/>
    </location>
</feature>
<proteinExistence type="inferred from homology"/>
<dbReference type="InterPro" id="IPR009057">
    <property type="entry name" value="Homeodomain-like_sf"/>
</dbReference>
<gene>
    <name evidence="13" type="ORF">ACEWY4_014565</name>
</gene>
<reference evidence="13 14" key="1">
    <citation type="submission" date="2024-09" db="EMBL/GenBank/DDBJ databases">
        <title>A chromosome-level genome assembly of Gray's grenadier anchovy, Coilia grayii.</title>
        <authorList>
            <person name="Fu Z."/>
        </authorList>
    </citation>
    <scope>NUCLEOTIDE SEQUENCE [LARGE SCALE GENOMIC DNA]</scope>
    <source>
        <strain evidence="13">G4</strain>
        <tissue evidence="13">Muscle</tissue>
    </source>
</reference>
<sequence>MSRSFYVDSLIIKDTARPASLSEHTAQDFLIPISVHSPSVMGVTAPMCPSRKSGTFCVCPLCVTSHIHSSRGGIPLLKGQFPGEVQFCQRVAHQQSPALAHPGHAPVCTPTTYSVTDPRRYHCLSLGASENAHIQNGKRMRTAFTSTQLLELEREFSSNMYLSRLRRIEIATYLNLSEKQVKIWFQNRRVKHKKEGKGTQRSLHTGCKCAGSHTHYPRSEDEESLSPASTTEEKEISPI</sequence>
<dbReference type="EMBL" id="JBHFQA010000012">
    <property type="protein sequence ID" value="KAL2089877.1"/>
    <property type="molecule type" value="Genomic_DNA"/>
</dbReference>
<feature type="domain" description="Homeobox" evidence="12">
    <location>
        <begin position="135"/>
        <end position="195"/>
    </location>
</feature>
<evidence type="ECO:0000259" key="12">
    <source>
        <dbReference type="PROSITE" id="PS50071"/>
    </source>
</evidence>
<dbReference type="CDD" id="cd00086">
    <property type="entry name" value="homeodomain"/>
    <property type="match status" value="1"/>
</dbReference>
<dbReference type="SUPFAM" id="SSF46689">
    <property type="entry name" value="Homeodomain-like"/>
    <property type="match status" value="1"/>
</dbReference>
<dbReference type="InterPro" id="IPR017970">
    <property type="entry name" value="Homeobox_CS"/>
</dbReference>
<dbReference type="InterPro" id="IPR020479">
    <property type="entry name" value="HD_metazoa"/>
</dbReference>
<evidence type="ECO:0000313" key="14">
    <source>
        <dbReference type="Proteomes" id="UP001591681"/>
    </source>
</evidence>
<evidence type="ECO:0000256" key="8">
    <source>
        <dbReference type="ARBA" id="ARBA00023242"/>
    </source>
</evidence>
<dbReference type="PRINTS" id="PR00024">
    <property type="entry name" value="HOMEOBOX"/>
</dbReference>
<evidence type="ECO:0000256" key="4">
    <source>
        <dbReference type="ARBA" id="ARBA00023015"/>
    </source>
</evidence>
<evidence type="ECO:0000256" key="10">
    <source>
        <dbReference type="RuleBase" id="RU000682"/>
    </source>
</evidence>
<evidence type="ECO:0000313" key="13">
    <source>
        <dbReference type="EMBL" id="KAL2089877.1"/>
    </source>
</evidence>